<dbReference type="Gene3D" id="3.40.50.300">
    <property type="entry name" value="P-loop containing nucleotide triphosphate hydrolases"/>
    <property type="match status" value="1"/>
</dbReference>
<keyword evidence="5 10" id="KW-0812">Transmembrane</keyword>
<dbReference type="PANTHER" id="PTHR24221">
    <property type="entry name" value="ATP-BINDING CASSETTE SUB-FAMILY B"/>
    <property type="match status" value="1"/>
</dbReference>
<protein>
    <submittedName>
        <fullName evidence="13">Type I secretion system permease/ATPase</fullName>
    </submittedName>
</protein>
<keyword evidence="7" id="KW-0067">ATP-binding</keyword>
<dbReference type="InterPro" id="IPR017871">
    <property type="entry name" value="ABC_transporter-like_CS"/>
</dbReference>
<dbReference type="GO" id="GO:0005524">
    <property type="term" value="F:ATP binding"/>
    <property type="evidence" value="ECO:0007669"/>
    <property type="project" value="UniProtKB-KW"/>
</dbReference>
<dbReference type="InterPro" id="IPR036640">
    <property type="entry name" value="ABC1_TM_sf"/>
</dbReference>
<dbReference type="AlphaFoldDB" id="A0A370L8E2"/>
<dbReference type="GO" id="GO:0140359">
    <property type="term" value="F:ABC-type transporter activity"/>
    <property type="evidence" value="ECO:0007669"/>
    <property type="project" value="InterPro"/>
</dbReference>
<evidence type="ECO:0000259" key="11">
    <source>
        <dbReference type="PROSITE" id="PS50893"/>
    </source>
</evidence>
<dbReference type="EMBL" id="QQTP01000004">
    <property type="protein sequence ID" value="RDJ26315.1"/>
    <property type="molecule type" value="Genomic_DNA"/>
</dbReference>
<evidence type="ECO:0000313" key="14">
    <source>
        <dbReference type="Proteomes" id="UP000255207"/>
    </source>
</evidence>
<dbReference type="InterPro" id="IPR039421">
    <property type="entry name" value="Type_1_exporter"/>
</dbReference>
<dbReference type="InterPro" id="IPR010128">
    <property type="entry name" value="ATPase_T1SS_PrtD-like"/>
</dbReference>
<dbReference type="PANTHER" id="PTHR24221:SF248">
    <property type="entry name" value="ABC TRANSPORTER TRANSMEMBRANE REGION"/>
    <property type="match status" value="1"/>
</dbReference>
<evidence type="ECO:0000256" key="3">
    <source>
        <dbReference type="ARBA" id="ARBA00022448"/>
    </source>
</evidence>
<evidence type="ECO:0000256" key="10">
    <source>
        <dbReference type="SAM" id="Phobius"/>
    </source>
</evidence>
<dbReference type="Pfam" id="PF00005">
    <property type="entry name" value="ABC_tran"/>
    <property type="match status" value="1"/>
</dbReference>
<keyword evidence="8 10" id="KW-1133">Transmembrane helix</keyword>
<dbReference type="PROSITE" id="PS50893">
    <property type="entry name" value="ABC_TRANSPORTER_2"/>
    <property type="match status" value="1"/>
</dbReference>
<evidence type="ECO:0000256" key="5">
    <source>
        <dbReference type="ARBA" id="ARBA00022692"/>
    </source>
</evidence>
<dbReference type="SMART" id="SM00382">
    <property type="entry name" value="AAA"/>
    <property type="match status" value="1"/>
</dbReference>
<dbReference type="GO" id="GO:0005886">
    <property type="term" value="C:plasma membrane"/>
    <property type="evidence" value="ECO:0007669"/>
    <property type="project" value="UniProtKB-SubCell"/>
</dbReference>
<dbReference type="PROSITE" id="PS00211">
    <property type="entry name" value="ABC_TRANSPORTER_1"/>
    <property type="match status" value="1"/>
</dbReference>
<sequence length="599" mass="63475">MFCLPAVPTVVGKKAGLARLALIRRSASSRTSTVAAALSSCRGAFIAVGAFSGVINVLMLSGSLYMLQVYDRVLSSRSVPTLIGISLLLLAAFALQGFLDAVRLRMLARIGAHFDEQVSPAAFAAVQRLSLLGARSEQSMQLIRDLDQVRGFLASLGPTALFDMPWMPLFFLGCFLLHPWLGWLAVSGGCAILLLTYLTELGTHEANKAQMASGANRYAIAEASRRNAEALTAMGMAPAFQRKWREANLRHVRDWLAGSDATSGLGSFAKIFRLALQSAVLGLGAYLAMHGDISGGSMIAASIMTSRALAPIEIAVAHWKGFVAARQGITRLQQVLDAPGMSERERTGLPPPRHELSVDNLFVAAPGRQAPILQGVSLRLTAGQGLGIIGPSASGKSTLVRALVGVWQPLKGEVRLDGAALEQWGSAEFGRHVGYLPQDIELFDGSVAENIARFQAEATDEAIVAAARAAGAHELILKLESGYDTRIGEGGAALSGGQRQRIGLARALFGEPFLVVLDEPNSNLDRDGDEALTVAVRGVRARGGLVIVVTHRQTAIAGVDQLAMMAEGRIQAFGPKEEVLQRVLRQGGLPGAKRQGAVS</sequence>
<feature type="transmembrane region" description="Helical" evidence="10">
    <location>
        <begin position="79"/>
        <end position="99"/>
    </location>
</feature>
<organism evidence="13 14">
    <name type="scientific">Bosea caraganae</name>
    <dbReference type="NCBI Taxonomy" id="2763117"/>
    <lineage>
        <taxon>Bacteria</taxon>
        <taxon>Pseudomonadati</taxon>
        <taxon>Pseudomonadota</taxon>
        <taxon>Alphaproteobacteria</taxon>
        <taxon>Hyphomicrobiales</taxon>
        <taxon>Boseaceae</taxon>
        <taxon>Bosea</taxon>
    </lineage>
</organism>
<dbReference type="GO" id="GO:0016887">
    <property type="term" value="F:ATP hydrolysis activity"/>
    <property type="evidence" value="ECO:0007669"/>
    <property type="project" value="InterPro"/>
</dbReference>
<dbReference type="GO" id="GO:0034040">
    <property type="term" value="F:ATPase-coupled lipid transmembrane transporter activity"/>
    <property type="evidence" value="ECO:0007669"/>
    <property type="project" value="TreeGrafter"/>
</dbReference>
<keyword evidence="9 10" id="KW-0472">Membrane</keyword>
<dbReference type="Proteomes" id="UP000255207">
    <property type="component" value="Unassembled WGS sequence"/>
</dbReference>
<evidence type="ECO:0000256" key="2">
    <source>
        <dbReference type="ARBA" id="ARBA00005417"/>
    </source>
</evidence>
<dbReference type="SUPFAM" id="SSF90123">
    <property type="entry name" value="ABC transporter transmembrane region"/>
    <property type="match status" value="1"/>
</dbReference>
<dbReference type="InterPro" id="IPR003439">
    <property type="entry name" value="ABC_transporter-like_ATP-bd"/>
</dbReference>
<keyword evidence="14" id="KW-1185">Reference proteome</keyword>
<evidence type="ECO:0000313" key="13">
    <source>
        <dbReference type="EMBL" id="RDJ26315.1"/>
    </source>
</evidence>
<evidence type="ECO:0000256" key="4">
    <source>
        <dbReference type="ARBA" id="ARBA00022475"/>
    </source>
</evidence>
<reference evidence="14" key="1">
    <citation type="submission" date="2018-07" db="EMBL/GenBank/DDBJ databases">
        <authorList>
            <person name="Safronova V.I."/>
            <person name="Chirak E.R."/>
            <person name="Sazanova A.L."/>
        </authorList>
    </citation>
    <scope>NUCLEOTIDE SEQUENCE [LARGE SCALE GENOMIC DNA]</scope>
    <source>
        <strain evidence="14">RCAM04685</strain>
    </source>
</reference>
<feature type="domain" description="ABC transporter" evidence="11">
    <location>
        <begin position="356"/>
        <end position="592"/>
    </location>
</feature>
<evidence type="ECO:0000256" key="6">
    <source>
        <dbReference type="ARBA" id="ARBA00022741"/>
    </source>
</evidence>
<dbReference type="InterPro" id="IPR027417">
    <property type="entry name" value="P-loop_NTPase"/>
</dbReference>
<evidence type="ECO:0000256" key="9">
    <source>
        <dbReference type="ARBA" id="ARBA00023136"/>
    </source>
</evidence>
<dbReference type="PROSITE" id="PS50929">
    <property type="entry name" value="ABC_TM1F"/>
    <property type="match status" value="1"/>
</dbReference>
<gene>
    <name evidence="13" type="ORF">DWE98_10865</name>
</gene>
<dbReference type="GO" id="GO:0030253">
    <property type="term" value="P:protein secretion by the type I secretion system"/>
    <property type="evidence" value="ECO:0007669"/>
    <property type="project" value="InterPro"/>
</dbReference>
<dbReference type="InterPro" id="IPR011527">
    <property type="entry name" value="ABC1_TM_dom"/>
</dbReference>
<dbReference type="Pfam" id="PF00664">
    <property type="entry name" value="ABC_membrane"/>
    <property type="match status" value="1"/>
</dbReference>
<keyword evidence="3" id="KW-0813">Transport</keyword>
<feature type="transmembrane region" description="Helical" evidence="10">
    <location>
        <begin position="169"/>
        <end position="198"/>
    </location>
</feature>
<dbReference type="OrthoDB" id="9808328at2"/>
<evidence type="ECO:0000259" key="12">
    <source>
        <dbReference type="PROSITE" id="PS50929"/>
    </source>
</evidence>
<name>A0A370L8E2_9HYPH</name>
<comment type="subcellular location">
    <subcellularLocation>
        <location evidence="1">Cell membrane</location>
        <topology evidence="1">Multi-pass membrane protein</topology>
    </subcellularLocation>
</comment>
<dbReference type="GO" id="GO:0030256">
    <property type="term" value="C:type I protein secretion system complex"/>
    <property type="evidence" value="ECO:0007669"/>
    <property type="project" value="InterPro"/>
</dbReference>
<evidence type="ECO:0000256" key="8">
    <source>
        <dbReference type="ARBA" id="ARBA00022989"/>
    </source>
</evidence>
<dbReference type="FunFam" id="3.40.50.300:FF:001444">
    <property type="entry name" value="ABC transporter ATP-binding protein"/>
    <property type="match status" value="1"/>
</dbReference>
<dbReference type="Gene3D" id="1.20.1560.10">
    <property type="entry name" value="ABC transporter type 1, transmembrane domain"/>
    <property type="match status" value="1"/>
</dbReference>
<feature type="transmembrane region" description="Helical" evidence="10">
    <location>
        <begin position="44"/>
        <end position="67"/>
    </location>
</feature>
<feature type="domain" description="ABC transmembrane type-1" evidence="12">
    <location>
        <begin position="46"/>
        <end position="324"/>
    </location>
</feature>
<dbReference type="InterPro" id="IPR003593">
    <property type="entry name" value="AAA+_ATPase"/>
</dbReference>
<keyword evidence="6" id="KW-0547">Nucleotide-binding</keyword>
<comment type="caution">
    <text evidence="13">The sequence shown here is derived from an EMBL/GenBank/DDBJ whole genome shotgun (WGS) entry which is preliminary data.</text>
</comment>
<comment type="similarity">
    <text evidence="2">Belongs to the ABC transporter superfamily.</text>
</comment>
<keyword evidence="4" id="KW-1003">Cell membrane</keyword>
<dbReference type="CDD" id="cd03246">
    <property type="entry name" value="ABCC_Protease_Secretion"/>
    <property type="match status" value="1"/>
</dbReference>
<proteinExistence type="inferred from homology"/>
<evidence type="ECO:0000256" key="7">
    <source>
        <dbReference type="ARBA" id="ARBA00022840"/>
    </source>
</evidence>
<dbReference type="SUPFAM" id="SSF52540">
    <property type="entry name" value="P-loop containing nucleoside triphosphate hydrolases"/>
    <property type="match status" value="1"/>
</dbReference>
<dbReference type="NCBIfam" id="TIGR01842">
    <property type="entry name" value="type_I_sec_PrtD"/>
    <property type="match status" value="1"/>
</dbReference>
<evidence type="ECO:0000256" key="1">
    <source>
        <dbReference type="ARBA" id="ARBA00004651"/>
    </source>
</evidence>
<accession>A0A370L8E2</accession>